<name>A0A2Z4RCD6_PSEPU</name>
<proteinExistence type="predicted"/>
<dbReference type="EMBL" id="CP029693">
    <property type="protein sequence ID" value="AWY38516.1"/>
    <property type="molecule type" value="Genomic_DNA"/>
</dbReference>
<sequence length="64" mass="6548">MAAVAALVLATVAVVLVVPARAMAVMETVAVMPARATAMIMAAWLATEARAMPVTTMPMMTMAA</sequence>
<accession>A0A2Z4RCD6</accession>
<evidence type="ECO:0000313" key="2">
    <source>
        <dbReference type="Proteomes" id="UP000250299"/>
    </source>
</evidence>
<dbReference type="Proteomes" id="UP000250299">
    <property type="component" value="Chromosome"/>
</dbReference>
<protein>
    <submittedName>
        <fullName evidence="1">Uncharacterized protein</fullName>
    </submittedName>
</protein>
<organism evidence="1 2">
    <name type="scientific">Pseudomonas putida</name>
    <name type="common">Arthrobacter siderocapsulatus</name>
    <dbReference type="NCBI Taxonomy" id="303"/>
    <lineage>
        <taxon>Bacteria</taxon>
        <taxon>Pseudomonadati</taxon>
        <taxon>Pseudomonadota</taxon>
        <taxon>Gammaproteobacteria</taxon>
        <taxon>Pseudomonadales</taxon>
        <taxon>Pseudomonadaceae</taxon>
        <taxon>Pseudomonas</taxon>
    </lineage>
</organism>
<gene>
    <name evidence="1" type="ORF">DKY63_00805</name>
</gene>
<reference evidence="1 2" key="1">
    <citation type="submission" date="2018-05" db="EMBL/GenBank/DDBJ databases">
        <title>Whole genome sequence of Pseudomonas putida JBC17.</title>
        <authorList>
            <person name="Lee Y.H."/>
            <person name="David K."/>
        </authorList>
    </citation>
    <scope>NUCLEOTIDE SEQUENCE [LARGE SCALE GENOMIC DNA]</scope>
    <source>
        <strain evidence="1 2">JBC17</strain>
    </source>
</reference>
<dbReference type="AlphaFoldDB" id="A0A2Z4RCD6"/>
<evidence type="ECO:0000313" key="1">
    <source>
        <dbReference type="EMBL" id="AWY38516.1"/>
    </source>
</evidence>